<dbReference type="PANTHER" id="PTHR43861">
    <property type="entry name" value="TRANS-ACONITATE 2-METHYLTRANSFERASE-RELATED"/>
    <property type="match status" value="1"/>
</dbReference>
<dbReference type="InterPro" id="IPR004537">
    <property type="entry name" value="Tellurite-R_MeTrfase_TehB"/>
</dbReference>
<dbReference type="Pfam" id="PF09313">
    <property type="entry name" value="TehB-like"/>
    <property type="match status" value="1"/>
</dbReference>
<dbReference type="InterPro" id="IPR029063">
    <property type="entry name" value="SAM-dependent_MTases_sf"/>
</dbReference>
<dbReference type="GO" id="GO:0008757">
    <property type="term" value="F:S-adenosylmethionine-dependent methyltransferase activity"/>
    <property type="evidence" value="ECO:0007669"/>
    <property type="project" value="InterPro"/>
</dbReference>
<feature type="domain" description="Tellurite resistance methyltransferase TehB-like" evidence="2">
    <location>
        <begin position="90"/>
        <end position="282"/>
    </location>
</feature>
<evidence type="ECO:0000313" key="4">
    <source>
        <dbReference type="EMBL" id="SFC75711.1"/>
    </source>
</evidence>
<accession>A0AAJ5BH27</accession>
<name>A0AAJ5BH27_9GAMM</name>
<dbReference type="Gene3D" id="2.60.120.10">
    <property type="entry name" value="Jelly Rolls"/>
    <property type="match status" value="1"/>
</dbReference>
<reference evidence="4 5" key="1">
    <citation type="submission" date="2016-10" db="EMBL/GenBank/DDBJ databases">
        <authorList>
            <person name="Varghese N."/>
            <person name="Submissions S."/>
        </authorList>
    </citation>
    <scope>NUCLEOTIDE SEQUENCE [LARGE SCALE GENOMIC DNA]</scope>
    <source>
        <strain evidence="4 5">DSM 5563</strain>
    </source>
</reference>
<keyword evidence="1" id="KW-0808">Transferase</keyword>
<dbReference type="NCBIfam" id="NF008405">
    <property type="entry name" value="PRK11207.1"/>
    <property type="match status" value="1"/>
</dbReference>
<feature type="domain" description="TehB/YeaR-like" evidence="3">
    <location>
        <begin position="8"/>
        <end position="88"/>
    </location>
</feature>
<dbReference type="PANTHER" id="PTHR43861:SF3">
    <property type="entry name" value="PUTATIVE (AFU_ORTHOLOGUE AFUA_2G14390)-RELATED"/>
    <property type="match status" value="1"/>
</dbReference>
<dbReference type="CDD" id="cd02440">
    <property type="entry name" value="AdoMet_MTases"/>
    <property type="match status" value="1"/>
</dbReference>
<keyword evidence="4" id="KW-0489">Methyltransferase</keyword>
<dbReference type="GO" id="GO:0046690">
    <property type="term" value="P:response to tellurium ion"/>
    <property type="evidence" value="ECO:0007669"/>
    <property type="project" value="InterPro"/>
</dbReference>
<dbReference type="AlphaFoldDB" id="A0AAJ5BH27"/>
<dbReference type="InterPro" id="IPR015985">
    <property type="entry name" value="TehB-like_dom"/>
</dbReference>
<dbReference type="GO" id="GO:0032259">
    <property type="term" value="P:methylation"/>
    <property type="evidence" value="ECO:0007669"/>
    <property type="project" value="UniProtKB-KW"/>
</dbReference>
<dbReference type="GO" id="GO:0005737">
    <property type="term" value="C:cytoplasm"/>
    <property type="evidence" value="ECO:0007669"/>
    <property type="project" value="InterPro"/>
</dbReference>
<evidence type="ECO:0000313" key="5">
    <source>
        <dbReference type="Proteomes" id="UP000226420"/>
    </source>
</evidence>
<dbReference type="SUPFAM" id="SSF53335">
    <property type="entry name" value="S-adenosyl-L-methionine-dependent methyltransferases"/>
    <property type="match status" value="1"/>
</dbReference>
<sequence length="287" mass="32799">MKELLCYKTMPVWNSENLPVSFTRQHNTKPGTWAKLTILKGSLNFAIMTESGETTETLVFTPESDTPFVEPQQWHRIASYSEDMQCQLAFYCTAEEYFSKKYQLTQTHSEVVEAVKLIPPGKALDLGCGRGRNALYLNLKGFEVSAWDNHSTSIDDLNNLIQQENLSNITASVNDLNRIDFAGHYDFILSTVVLMFLHPDRIPALIDNMQKCTAIGGYNLIVAAMDTKDYPCPMPFPFTFQPDELKRYYQNWQIVKYNEDVGQLHKTDSDGNRLTLRFATLLARKID</sequence>
<dbReference type="SUPFAM" id="SSF51197">
    <property type="entry name" value="Clavaminate synthase-like"/>
    <property type="match status" value="1"/>
</dbReference>
<comment type="caution">
    <text evidence="4">The sequence shown here is derived from an EMBL/GenBank/DDBJ whole genome shotgun (WGS) entry which is preliminary data.</text>
</comment>
<organism evidence="4 5">
    <name type="scientific">Pragia fontium DSM 5563 = ATCC 49100</name>
    <dbReference type="NCBI Taxonomy" id="1122977"/>
    <lineage>
        <taxon>Bacteria</taxon>
        <taxon>Pseudomonadati</taxon>
        <taxon>Pseudomonadota</taxon>
        <taxon>Gammaproteobacteria</taxon>
        <taxon>Enterobacterales</taxon>
        <taxon>Budviciaceae</taxon>
        <taxon>Pragia</taxon>
    </lineage>
</organism>
<dbReference type="NCBIfam" id="TIGR00477">
    <property type="entry name" value="tehB"/>
    <property type="match status" value="1"/>
</dbReference>
<gene>
    <name evidence="4" type="ORF">SAMN02745723_10444</name>
</gene>
<dbReference type="InterPro" id="IPR014710">
    <property type="entry name" value="RmlC-like_jellyroll"/>
</dbReference>
<evidence type="ECO:0000259" key="3">
    <source>
        <dbReference type="Pfam" id="PF09313"/>
    </source>
</evidence>
<dbReference type="InterPro" id="IPR015392">
    <property type="entry name" value="TehB/YeaR-like_dom"/>
</dbReference>
<evidence type="ECO:0000256" key="1">
    <source>
        <dbReference type="ARBA" id="ARBA00022679"/>
    </source>
</evidence>
<dbReference type="NCBIfam" id="NF008992">
    <property type="entry name" value="PRK12335.1"/>
    <property type="match status" value="1"/>
</dbReference>
<dbReference type="Proteomes" id="UP000226420">
    <property type="component" value="Unassembled WGS sequence"/>
</dbReference>
<dbReference type="Gene3D" id="3.40.50.150">
    <property type="entry name" value="Vaccinia Virus protein VP39"/>
    <property type="match status" value="1"/>
</dbReference>
<proteinExistence type="predicted"/>
<evidence type="ECO:0000259" key="2">
    <source>
        <dbReference type="Pfam" id="PF03848"/>
    </source>
</evidence>
<dbReference type="EMBL" id="FOLW01000004">
    <property type="protein sequence ID" value="SFC75711.1"/>
    <property type="molecule type" value="Genomic_DNA"/>
</dbReference>
<protein>
    <submittedName>
        <fullName evidence="4">Tellurite methyltransferase</fullName>
    </submittedName>
</protein>
<dbReference type="RefSeq" id="WP_074822134.1">
    <property type="nucleotide sequence ID" value="NZ_FOLW01000004.1"/>
</dbReference>
<dbReference type="InterPro" id="IPR014431">
    <property type="entry name" value="Tellurite-R_TehB-2"/>
</dbReference>
<dbReference type="Pfam" id="PF03848">
    <property type="entry name" value="TehB"/>
    <property type="match status" value="1"/>
</dbReference>
<dbReference type="PIRSF" id="PIRSF005215">
    <property type="entry name" value="TehB"/>
    <property type="match status" value="1"/>
</dbReference>